<feature type="signal peptide" evidence="1">
    <location>
        <begin position="1"/>
        <end position="21"/>
    </location>
</feature>
<dbReference type="AlphaFoldDB" id="A0A8H2VLA1"/>
<dbReference type="PANTHER" id="PTHR46310:SF7">
    <property type="entry name" value="AMIDASE 1"/>
    <property type="match status" value="1"/>
</dbReference>
<keyword evidence="5" id="KW-1185">Reference proteome</keyword>
<feature type="domain" description="Amidase" evidence="2">
    <location>
        <begin position="194"/>
        <end position="354"/>
    </location>
</feature>
<dbReference type="Gene3D" id="3.90.1300.10">
    <property type="entry name" value="Amidase signature (AS) domain"/>
    <property type="match status" value="1"/>
</dbReference>
<feature type="domain" description="Scytalone dehydratase-like protein Arp1 N-terminal" evidence="3">
    <location>
        <begin position="51"/>
        <end position="150"/>
    </location>
</feature>
<name>A0A8H2VLA1_9HELO</name>
<gene>
    <name evidence="4" type="ORF">SCLTRI_LOCUS368</name>
</gene>
<evidence type="ECO:0000259" key="2">
    <source>
        <dbReference type="Pfam" id="PF01425"/>
    </source>
</evidence>
<accession>A0A8H2VLA1</accession>
<proteinExistence type="predicted"/>
<protein>
    <submittedName>
        <fullName evidence="4">7961111d-44dd-4100-aa88-19845bf0e43f</fullName>
    </submittedName>
</protein>
<sequence>MAFRMFKSASVTISLMSLANAAISISKTGTTVDVNGISYYVGVDAVTTILSKPSTADLIPLTVMESSEGNFTAASFKSLVTNYTASDDVFNLGFLEAVHLVGSTNTTSLSSICYEHGTKIFTSDTNNQVLPGPYFLTPNTGELFRAYRLYSDVQDAFTEGTIENSDGTFSILSASIPGVQSSTIGVPSRLYYTKTAEKPLAGVRLGVKDIYDVAGTKTSNGNRAYYELYPPANVTGPAVQSLIDAGAIIVGKMKTSQFANGESPTADWVDYHCPFNPRGDGYQSPSSSSSGPGAGIGAYDWLDLGIGSDTGGSIRNPSQVNGCFGNRPSHGLVSLDNVMPLSPTLDTAGLLTRDPVLWHEAAKVLYGSNITSNFTEFPKKIWIADFPKNDTTEAGSILLDFLAKLESFLNATSTTTLDIEAFWNETTPSGANDSSIEDFLGLVYPTLITQQQYSLLAEPFYEDYAAANNGARPFIDPVPLSRWGWGQNNISSDATEQAIHNKTIFMDWVAEKLVPASPTSCSDSILLYPGTLGETDYRNVYRSSPGIPSGWDLSRISNFAEVPDMVFPIGQAAYNSTISLQTEYLPVAVDIIARKGCDGMIFQLAERLLEEGILMVPKAGSLMY</sequence>
<dbReference type="InterPro" id="IPR036928">
    <property type="entry name" value="AS_sf"/>
</dbReference>
<dbReference type="PANTHER" id="PTHR46310">
    <property type="entry name" value="AMIDASE 1"/>
    <property type="match status" value="1"/>
</dbReference>
<dbReference type="EMBL" id="CAJHIA010000002">
    <property type="protein sequence ID" value="CAD6439726.1"/>
    <property type="molecule type" value="Genomic_DNA"/>
</dbReference>
<comment type="caution">
    <text evidence="4">The sequence shown here is derived from an EMBL/GenBank/DDBJ whole genome shotgun (WGS) entry which is preliminary data.</text>
</comment>
<dbReference type="OrthoDB" id="5423360at2759"/>
<evidence type="ECO:0000256" key="1">
    <source>
        <dbReference type="SAM" id="SignalP"/>
    </source>
</evidence>
<dbReference type="Pfam" id="PF26053">
    <property type="entry name" value="DUF8016"/>
    <property type="match status" value="1"/>
</dbReference>
<dbReference type="InterPro" id="IPR023631">
    <property type="entry name" value="Amidase_dom"/>
</dbReference>
<dbReference type="SUPFAM" id="SSF75304">
    <property type="entry name" value="Amidase signature (AS) enzymes"/>
    <property type="match status" value="1"/>
</dbReference>
<organism evidence="4 5">
    <name type="scientific">Sclerotinia trifoliorum</name>
    <dbReference type="NCBI Taxonomy" id="28548"/>
    <lineage>
        <taxon>Eukaryota</taxon>
        <taxon>Fungi</taxon>
        <taxon>Dikarya</taxon>
        <taxon>Ascomycota</taxon>
        <taxon>Pezizomycotina</taxon>
        <taxon>Leotiomycetes</taxon>
        <taxon>Helotiales</taxon>
        <taxon>Sclerotiniaceae</taxon>
        <taxon>Sclerotinia</taxon>
    </lineage>
</organism>
<dbReference type="Pfam" id="PF01425">
    <property type="entry name" value="Amidase"/>
    <property type="match status" value="1"/>
</dbReference>
<evidence type="ECO:0000259" key="3">
    <source>
        <dbReference type="Pfam" id="PF26053"/>
    </source>
</evidence>
<reference evidence="4" key="1">
    <citation type="submission" date="2020-10" db="EMBL/GenBank/DDBJ databases">
        <authorList>
            <person name="Kusch S."/>
        </authorList>
    </citation>
    <scope>NUCLEOTIDE SEQUENCE</scope>
    <source>
        <strain evidence="4">SwB9</strain>
    </source>
</reference>
<keyword evidence="1" id="KW-0732">Signal</keyword>
<evidence type="ECO:0000313" key="5">
    <source>
        <dbReference type="Proteomes" id="UP000624404"/>
    </source>
</evidence>
<dbReference type="InterPro" id="IPR058329">
    <property type="entry name" value="Arp1_N"/>
</dbReference>
<evidence type="ECO:0000313" key="4">
    <source>
        <dbReference type="EMBL" id="CAD6439726.1"/>
    </source>
</evidence>
<dbReference type="Proteomes" id="UP000624404">
    <property type="component" value="Unassembled WGS sequence"/>
</dbReference>
<feature type="chain" id="PRO_5034302581" evidence="1">
    <location>
        <begin position="22"/>
        <end position="624"/>
    </location>
</feature>